<evidence type="ECO:0000313" key="3">
    <source>
        <dbReference type="Proteomes" id="UP001600039"/>
    </source>
</evidence>
<dbReference type="Gene3D" id="2.60.40.3620">
    <property type="match status" value="2"/>
</dbReference>
<protein>
    <submittedName>
        <fullName evidence="2">SusE domain-containing protein</fullName>
    </submittedName>
</protein>
<accession>A0ABW6HJR8</accession>
<gene>
    <name evidence="2" type="ORF">ACFX5D_03800</name>
</gene>
<name>A0ABW6HJR8_9FLAO</name>
<dbReference type="EMBL" id="JBHZQA010000002">
    <property type="protein sequence ID" value="MFE3847090.1"/>
    <property type="molecule type" value="Genomic_DNA"/>
</dbReference>
<evidence type="ECO:0000313" key="2">
    <source>
        <dbReference type="EMBL" id="MFE3847090.1"/>
    </source>
</evidence>
<evidence type="ECO:0000259" key="1">
    <source>
        <dbReference type="Pfam" id="PF14292"/>
    </source>
</evidence>
<dbReference type="RefSeq" id="WP_379856929.1">
    <property type="nucleotide sequence ID" value="NZ_JBHZQA010000002.1"/>
</dbReference>
<keyword evidence="3" id="KW-1185">Reference proteome</keyword>
<dbReference type="PROSITE" id="PS51257">
    <property type="entry name" value="PROKAR_LIPOPROTEIN"/>
    <property type="match status" value="1"/>
</dbReference>
<organism evidence="2 3">
    <name type="scientific">Flavobacterium fructosi</name>
    <dbReference type="NCBI Taxonomy" id="3230416"/>
    <lineage>
        <taxon>Bacteria</taxon>
        <taxon>Pseudomonadati</taxon>
        <taxon>Bacteroidota</taxon>
        <taxon>Flavobacteriia</taxon>
        <taxon>Flavobacteriales</taxon>
        <taxon>Flavobacteriaceae</taxon>
        <taxon>Flavobacterium</taxon>
    </lineage>
</organism>
<sequence>MKNITKSIIALFAVVALSCSVEDVQDRPVIEGIDSPVLTAPATGASYVLKQENNATQAERFTWKSANYGGNVQVTYAVEIDKKGNAFKTPQSIGSVISANQVSVSVEQLNNAAVVLKAASGSPVEFEVRVKSSTGAMAPMYSNVVGIIINSYNPVIPKRQLFLVGDATAAGWNVDKNTNDALFRDSVNDNLYTYTGYFGTGDVKLIEKRGLWQPQWGTNAGTALAVNPGAGTDPGSFKILTAGYYTFVVNIATMTVSLTPFTASTATTYATIGLVGDSTSGGWDVSTPMVKSTFDPHIWRVGVTLTKGKLKFRANNAWAVSWGQGGADILVEAGKYDIYFNDLDGKYILIPVQ</sequence>
<feature type="domain" description="SusE outer membrane protein" evidence="1">
    <location>
        <begin position="27"/>
        <end position="131"/>
    </location>
</feature>
<dbReference type="Proteomes" id="UP001600039">
    <property type="component" value="Unassembled WGS sequence"/>
</dbReference>
<proteinExistence type="predicted"/>
<dbReference type="InterPro" id="IPR025970">
    <property type="entry name" value="SusE"/>
</dbReference>
<comment type="caution">
    <text evidence="2">The sequence shown here is derived from an EMBL/GenBank/DDBJ whole genome shotgun (WGS) entry which is preliminary data.</text>
</comment>
<reference evidence="2 3" key="1">
    <citation type="submission" date="2024-06" db="EMBL/GenBank/DDBJ databases">
        <title>Flavobacterium spp. isolated from glacier.</title>
        <authorList>
            <person name="Han D."/>
        </authorList>
    </citation>
    <scope>NUCLEOTIDE SEQUENCE [LARGE SCALE GENOMIC DNA]</scope>
    <source>
        <strain evidence="2 3">LB3P45</strain>
    </source>
</reference>
<dbReference type="Pfam" id="PF14292">
    <property type="entry name" value="SusE"/>
    <property type="match status" value="1"/>
</dbReference>